<feature type="region of interest" description="Disordered" evidence="1">
    <location>
        <begin position="1"/>
        <end position="37"/>
    </location>
</feature>
<evidence type="ECO:0000313" key="3">
    <source>
        <dbReference type="Proteomes" id="UP000006023"/>
    </source>
</evidence>
<evidence type="ECO:0000313" key="2">
    <source>
        <dbReference type="EMBL" id="GAB07830.1"/>
    </source>
</evidence>
<dbReference type="eggNOG" id="ENOG502ZJDK">
    <property type="taxonomic scope" value="Bacteria"/>
</dbReference>
<gene>
    <name evidence="2" type="ORF">GOAMR_72_00700</name>
</gene>
<sequence length="153" mass="16133">MTRTMDSTGRSGSSSGAPSSGTPPVETAAPSAAVRRNSWAKAPDFAGDPEHAAAVARATAGDREHYLRGGMTEIECRSCHACVLVKKTSSYHTSVQWNSEARAKCGELERLRQTGGNPALMPTCSRMSASIDHGVAEGIIPAESPEVDPDGYW</sequence>
<dbReference type="STRING" id="1075090.GOAMR_72_00700"/>
<dbReference type="RefSeq" id="WP_005193251.1">
    <property type="nucleotide sequence ID" value="NZ_BAED01000072.1"/>
</dbReference>
<evidence type="ECO:0000256" key="1">
    <source>
        <dbReference type="SAM" id="MobiDB-lite"/>
    </source>
</evidence>
<reference evidence="2 3" key="1">
    <citation type="submission" date="2011-11" db="EMBL/GenBank/DDBJ databases">
        <title>Whole genome shotgun sequence of Gordonia amarae NBRC 15530.</title>
        <authorList>
            <person name="Takarada H."/>
            <person name="Hosoyama A."/>
            <person name="Tsuchikane K."/>
            <person name="Katsumata H."/>
            <person name="Yamazaki S."/>
            <person name="Fujita N."/>
        </authorList>
    </citation>
    <scope>NUCLEOTIDE SEQUENCE [LARGE SCALE GENOMIC DNA]</scope>
    <source>
        <strain evidence="2 3">NBRC 15530</strain>
    </source>
</reference>
<name>G7GW55_9ACTN</name>
<protein>
    <recommendedName>
        <fullName evidence="4">Ferredoxin</fullName>
    </recommendedName>
</protein>
<keyword evidence="3" id="KW-1185">Reference proteome</keyword>
<organism evidence="2 3">
    <name type="scientific">Gordonia amarae NBRC 15530</name>
    <dbReference type="NCBI Taxonomy" id="1075090"/>
    <lineage>
        <taxon>Bacteria</taxon>
        <taxon>Bacillati</taxon>
        <taxon>Actinomycetota</taxon>
        <taxon>Actinomycetes</taxon>
        <taxon>Mycobacteriales</taxon>
        <taxon>Gordoniaceae</taxon>
        <taxon>Gordonia</taxon>
    </lineage>
</organism>
<dbReference type="Proteomes" id="UP000006023">
    <property type="component" value="Unassembled WGS sequence"/>
</dbReference>
<dbReference type="AlphaFoldDB" id="G7GW55"/>
<evidence type="ECO:0008006" key="4">
    <source>
        <dbReference type="Google" id="ProtNLM"/>
    </source>
</evidence>
<accession>G7GW55</accession>
<feature type="compositionally biased region" description="Low complexity" evidence="1">
    <location>
        <begin position="7"/>
        <end position="24"/>
    </location>
</feature>
<comment type="caution">
    <text evidence="2">The sequence shown here is derived from an EMBL/GenBank/DDBJ whole genome shotgun (WGS) entry which is preliminary data.</text>
</comment>
<proteinExistence type="predicted"/>
<dbReference type="EMBL" id="BAED01000072">
    <property type="protein sequence ID" value="GAB07830.1"/>
    <property type="molecule type" value="Genomic_DNA"/>
</dbReference>